<dbReference type="PANTHER" id="PTHR10584:SF166">
    <property type="entry name" value="RIBOKINASE"/>
    <property type="match status" value="1"/>
</dbReference>
<sequence>MSPRTYDVVVATGGIGSGMFLALTGDHTLGREESRAATLLDQRDYCKLHIVCHYVQRLLGTGVRVFPIGKVGDDANGRTVAEEMRTAGMDMSFVTVSSRPTLFSVCFVYPGGDGGNITTAGSASDCVGPQDIRHAGPVVAAHYGKGIAVALPEVPLEARYALLELATEAAFFRVAAFVPGELEQVLTSGLLKKVDLLAVNLDEAAALAGMVAEGASVPSVVEAAVRRLAEVNPRMSVVVTAGGHGSWAWDGQALTHAAALDVTVANTAGAGDAHLAGLVVATARGIPLATANRYAALVSGLKVTSRHTINPDLTADRVQAVAENLGLPLPPGLPGSPHHAG</sequence>
<name>A0A3D9ZQS4_9ACTN</name>
<reference evidence="4 5" key="1">
    <citation type="submission" date="2018-08" db="EMBL/GenBank/DDBJ databases">
        <title>Sequencing the genomes of 1000 actinobacteria strains.</title>
        <authorList>
            <person name="Klenk H.-P."/>
        </authorList>
    </citation>
    <scope>NUCLEOTIDE SEQUENCE [LARGE SCALE GENOMIC DNA]</scope>
    <source>
        <strain evidence="4 5">DSM 44099</strain>
    </source>
</reference>
<evidence type="ECO:0000256" key="2">
    <source>
        <dbReference type="ARBA" id="ARBA00022777"/>
    </source>
</evidence>
<dbReference type="PANTHER" id="PTHR10584">
    <property type="entry name" value="SUGAR KINASE"/>
    <property type="match status" value="1"/>
</dbReference>
<keyword evidence="5" id="KW-1185">Reference proteome</keyword>
<protein>
    <submittedName>
        <fullName evidence="4">Sugar/nucleoside kinase (Ribokinase family)</fullName>
    </submittedName>
</protein>
<evidence type="ECO:0000259" key="3">
    <source>
        <dbReference type="Pfam" id="PF00294"/>
    </source>
</evidence>
<dbReference type="InterPro" id="IPR011611">
    <property type="entry name" value="PfkB_dom"/>
</dbReference>
<dbReference type="GO" id="GO:0016301">
    <property type="term" value="F:kinase activity"/>
    <property type="evidence" value="ECO:0007669"/>
    <property type="project" value="UniProtKB-KW"/>
</dbReference>
<proteinExistence type="predicted"/>
<evidence type="ECO:0000256" key="1">
    <source>
        <dbReference type="ARBA" id="ARBA00022679"/>
    </source>
</evidence>
<dbReference type="RefSeq" id="WP_116070862.1">
    <property type="nucleotide sequence ID" value="NZ_BONB01000034.1"/>
</dbReference>
<keyword evidence="1" id="KW-0808">Transferase</keyword>
<dbReference type="Pfam" id="PF00294">
    <property type="entry name" value="PfkB"/>
    <property type="match status" value="1"/>
</dbReference>
<evidence type="ECO:0000313" key="4">
    <source>
        <dbReference type="EMBL" id="REF99718.1"/>
    </source>
</evidence>
<keyword evidence="2 4" id="KW-0418">Kinase</keyword>
<evidence type="ECO:0000313" key="5">
    <source>
        <dbReference type="Proteomes" id="UP000256913"/>
    </source>
</evidence>
<comment type="caution">
    <text evidence="4">The sequence shown here is derived from an EMBL/GenBank/DDBJ whole genome shotgun (WGS) entry which is preliminary data.</text>
</comment>
<dbReference type="InterPro" id="IPR029056">
    <property type="entry name" value="Ribokinase-like"/>
</dbReference>
<dbReference type="OrthoDB" id="7946249at2"/>
<dbReference type="InterPro" id="IPR002173">
    <property type="entry name" value="Carboh/pur_kinase_PfkB_CS"/>
</dbReference>
<dbReference type="Gene3D" id="3.40.1190.20">
    <property type="match status" value="1"/>
</dbReference>
<organism evidence="4 5">
    <name type="scientific">Asanoa ferruginea</name>
    <dbReference type="NCBI Taxonomy" id="53367"/>
    <lineage>
        <taxon>Bacteria</taxon>
        <taxon>Bacillati</taxon>
        <taxon>Actinomycetota</taxon>
        <taxon>Actinomycetes</taxon>
        <taxon>Micromonosporales</taxon>
        <taxon>Micromonosporaceae</taxon>
        <taxon>Asanoa</taxon>
    </lineage>
</organism>
<dbReference type="SUPFAM" id="SSF53613">
    <property type="entry name" value="Ribokinase-like"/>
    <property type="match status" value="1"/>
</dbReference>
<dbReference type="EMBL" id="QUMQ01000001">
    <property type="protein sequence ID" value="REF99718.1"/>
    <property type="molecule type" value="Genomic_DNA"/>
</dbReference>
<accession>A0A3D9ZQS4</accession>
<gene>
    <name evidence="4" type="ORF">DFJ67_5759</name>
</gene>
<dbReference type="PROSITE" id="PS00584">
    <property type="entry name" value="PFKB_KINASES_2"/>
    <property type="match status" value="1"/>
</dbReference>
<dbReference type="Proteomes" id="UP000256913">
    <property type="component" value="Unassembled WGS sequence"/>
</dbReference>
<dbReference type="AlphaFoldDB" id="A0A3D9ZQS4"/>
<feature type="domain" description="Carbohydrate kinase PfkB" evidence="3">
    <location>
        <begin position="52"/>
        <end position="311"/>
    </location>
</feature>